<reference evidence="1" key="1">
    <citation type="journal article" date="2023" name="G3 (Bethesda)">
        <title>A reference genome for the long-term kleptoplast-retaining sea slug Elysia crispata morphotype clarki.</title>
        <authorList>
            <person name="Eastman K.E."/>
            <person name="Pendleton A.L."/>
            <person name="Shaikh M.A."/>
            <person name="Suttiyut T."/>
            <person name="Ogas R."/>
            <person name="Tomko P."/>
            <person name="Gavelis G."/>
            <person name="Widhalm J.R."/>
            <person name="Wisecaver J.H."/>
        </authorList>
    </citation>
    <scope>NUCLEOTIDE SEQUENCE</scope>
    <source>
        <strain evidence="1">ECLA1</strain>
    </source>
</reference>
<keyword evidence="2" id="KW-1185">Reference proteome</keyword>
<organism evidence="1 2">
    <name type="scientific">Elysia crispata</name>
    <name type="common">lettuce slug</name>
    <dbReference type="NCBI Taxonomy" id="231223"/>
    <lineage>
        <taxon>Eukaryota</taxon>
        <taxon>Metazoa</taxon>
        <taxon>Spiralia</taxon>
        <taxon>Lophotrochozoa</taxon>
        <taxon>Mollusca</taxon>
        <taxon>Gastropoda</taxon>
        <taxon>Heterobranchia</taxon>
        <taxon>Euthyneura</taxon>
        <taxon>Panpulmonata</taxon>
        <taxon>Sacoglossa</taxon>
        <taxon>Placobranchoidea</taxon>
        <taxon>Plakobranchidae</taxon>
        <taxon>Elysia</taxon>
    </lineage>
</organism>
<evidence type="ECO:0000313" key="1">
    <source>
        <dbReference type="EMBL" id="KAK3755266.1"/>
    </source>
</evidence>
<sequence length="73" mass="8145">MNAKRRKIERDIDLLIRRVDDMVDDAEEHGSSETAHELVVQSNALRKEAKGKKSGVQELTTSIQALEGELATL</sequence>
<accession>A0AAE1D3Z8</accession>
<protein>
    <submittedName>
        <fullName evidence="1">Uncharacterized protein</fullName>
    </submittedName>
</protein>
<evidence type="ECO:0000313" key="2">
    <source>
        <dbReference type="Proteomes" id="UP001283361"/>
    </source>
</evidence>
<dbReference type="AlphaFoldDB" id="A0AAE1D3Z8"/>
<comment type="caution">
    <text evidence="1">The sequence shown here is derived from an EMBL/GenBank/DDBJ whole genome shotgun (WGS) entry which is preliminary data.</text>
</comment>
<proteinExistence type="predicted"/>
<dbReference type="EMBL" id="JAWDGP010005603">
    <property type="protein sequence ID" value="KAK3755266.1"/>
    <property type="molecule type" value="Genomic_DNA"/>
</dbReference>
<name>A0AAE1D3Z8_9GAST</name>
<gene>
    <name evidence="1" type="ORF">RRG08_027524</name>
</gene>
<dbReference type="Proteomes" id="UP001283361">
    <property type="component" value="Unassembled WGS sequence"/>
</dbReference>